<name>A0A2P4XGI9_9STRA</name>
<keyword evidence="1" id="KW-0378">Hydrolase</keyword>
<keyword evidence="2" id="KW-1185">Reference proteome</keyword>
<organism evidence="1 2">
    <name type="scientific">Phytophthora palmivora</name>
    <dbReference type="NCBI Taxonomy" id="4796"/>
    <lineage>
        <taxon>Eukaryota</taxon>
        <taxon>Sar</taxon>
        <taxon>Stramenopiles</taxon>
        <taxon>Oomycota</taxon>
        <taxon>Peronosporomycetes</taxon>
        <taxon>Peronosporales</taxon>
        <taxon>Peronosporaceae</taxon>
        <taxon>Phytophthora</taxon>
    </lineage>
</organism>
<evidence type="ECO:0000313" key="1">
    <source>
        <dbReference type="EMBL" id="POM64670.1"/>
    </source>
</evidence>
<accession>A0A2P4XGI9</accession>
<proteinExistence type="predicted"/>
<dbReference type="AlphaFoldDB" id="A0A2P4XGI9"/>
<keyword evidence="1" id="KW-0645">Protease</keyword>
<protein>
    <submittedName>
        <fullName evidence="1">SUMO protease</fullName>
    </submittedName>
</protein>
<comment type="caution">
    <text evidence="1">The sequence shown here is derived from an EMBL/GenBank/DDBJ whole genome shotgun (WGS) entry which is preliminary data.</text>
</comment>
<evidence type="ECO:0000313" key="2">
    <source>
        <dbReference type="Proteomes" id="UP000237271"/>
    </source>
</evidence>
<gene>
    <name evidence="1" type="ORF">PHPALM_19779</name>
</gene>
<dbReference type="GO" id="GO:0008233">
    <property type="term" value="F:peptidase activity"/>
    <property type="evidence" value="ECO:0007669"/>
    <property type="project" value="UniProtKB-KW"/>
</dbReference>
<reference evidence="1 2" key="1">
    <citation type="journal article" date="2017" name="Genome Biol. Evol.">
        <title>Phytophthora megakarya and P. palmivora, closely related causal agents of cacao black pod rot, underwent increases in genome sizes and gene numbers by different mechanisms.</title>
        <authorList>
            <person name="Ali S.S."/>
            <person name="Shao J."/>
            <person name="Lary D.J."/>
            <person name="Kronmiller B."/>
            <person name="Shen D."/>
            <person name="Strem M.D."/>
            <person name="Amoako-Attah I."/>
            <person name="Akrofi A.Y."/>
            <person name="Begoude B.A."/>
            <person name="Ten Hoopen G.M."/>
            <person name="Coulibaly K."/>
            <person name="Kebe B.I."/>
            <person name="Melnick R.L."/>
            <person name="Guiltinan M.J."/>
            <person name="Tyler B.M."/>
            <person name="Meinhardt L.W."/>
            <person name="Bailey B.A."/>
        </authorList>
    </citation>
    <scope>NUCLEOTIDE SEQUENCE [LARGE SCALE GENOMIC DNA]</scope>
    <source>
        <strain evidence="2">sbr112.9</strain>
    </source>
</reference>
<dbReference type="Proteomes" id="UP000237271">
    <property type="component" value="Unassembled WGS sequence"/>
</dbReference>
<dbReference type="EMBL" id="NCKW01011064">
    <property type="protein sequence ID" value="POM64670.1"/>
    <property type="molecule type" value="Genomic_DNA"/>
</dbReference>
<sequence length="165" mass="18880">MVECASLYCAREGSWYSDVIMETFGSTLQDKYCNNKTLILPTMSLLDTTTRTEECHKPQELLWKPRPKTSCLCLLIYSACIVVDSVRGRTHCYDSVDKRTHLKLLEDIGQEIQATTRPGFTQRLWKEAGSNYTSCGLRLKCWEILQLIVPFSKKQIADGVCEMQI</sequence>
<dbReference type="GO" id="GO:0006508">
    <property type="term" value="P:proteolysis"/>
    <property type="evidence" value="ECO:0007669"/>
    <property type="project" value="UniProtKB-KW"/>
</dbReference>